<dbReference type="Pfam" id="PF01584">
    <property type="entry name" value="CheW"/>
    <property type="match status" value="1"/>
</dbReference>
<dbReference type="InterPro" id="IPR036061">
    <property type="entry name" value="CheW-like_dom_sf"/>
</dbReference>
<dbReference type="InterPro" id="IPR039315">
    <property type="entry name" value="CheW"/>
</dbReference>
<dbReference type="Gene3D" id="2.40.50.180">
    <property type="entry name" value="CheA-289, Domain 4"/>
    <property type="match status" value="1"/>
</dbReference>
<dbReference type="GO" id="GO:0005829">
    <property type="term" value="C:cytosol"/>
    <property type="evidence" value="ECO:0007669"/>
    <property type="project" value="TreeGrafter"/>
</dbReference>
<feature type="domain" description="CheW-like" evidence="1">
    <location>
        <begin position="1"/>
        <end position="139"/>
    </location>
</feature>
<dbReference type="EMBL" id="AP018712">
    <property type="protein sequence ID" value="BBE30695.1"/>
    <property type="molecule type" value="Genomic_DNA"/>
</dbReference>
<dbReference type="FunCoup" id="A0A7G1G3R9">
    <property type="interactions" value="124"/>
</dbReference>
<sequence length="140" mass="15964">MVDVLSFNIGDQEFAVDVDLIEVVTEIDDITPVPKSKHFINGLINLRGKIVSVSDITKILDIELPENHEYENILILKMNNEELGIFVDEVKNVLTVDNSNLENISNNITYKEKSNGIIKIDNRLIVYLNMFKVFDLENSL</sequence>
<proteinExistence type="predicted"/>
<dbReference type="GO" id="GO:0007165">
    <property type="term" value="P:signal transduction"/>
    <property type="evidence" value="ECO:0007669"/>
    <property type="project" value="InterPro"/>
</dbReference>
<dbReference type="KEGG" id="ocy:OSSY52_08360"/>
<organism evidence="2 3">
    <name type="scientific">Tepiditoga spiralis</name>
    <dbReference type="NCBI Taxonomy" id="2108365"/>
    <lineage>
        <taxon>Bacteria</taxon>
        <taxon>Thermotogati</taxon>
        <taxon>Thermotogota</taxon>
        <taxon>Thermotogae</taxon>
        <taxon>Petrotogales</taxon>
        <taxon>Petrotogaceae</taxon>
        <taxon>Tepiditoga</taxon>
    </lineage>
</organism>
<name>A0A7G1G3R9_9BACT</name>
<accession>A0A7G1G3R9</accession>
<dbReference type="GO" id="GO:0006935">
    <property type="term" value="P:chemotaxis"/>
    <property type="evidence" value="ECO:0007669"/>
    <property type="project" value="InterPro"/>
</dbReference>
<evidence type="ECO:0000313" key="2">
    <source>
        <dbReference type="EMBL" id="BBE30695.1"/>
    </source>
</evidence>
<dbReference type="AlphaFoldDB" id="A0A7G1G3R9"/>
<evidence type="ECO:0000259" key="1">
    <source>
        <dbReference type="PROSITE" id="PS50851"/>
    </source>
</evidence>
<protein>
    <submittedName>
        <fullName evidence="2">Chemotaxis protein CheW</fullName>
    </submittedName>
</protein>
<dbReference type="RefSeq" id="WP_190615768.1">
    <property type="nucleotide sequence ID" value="NZ_AP018712.1"/>
</dbReference>
<evidence type="ECO:0000313" key="3">
    <source>
        <dbReference type="Proteomes" id="UP000516361"/>
    </source>
</evidence>
<dbReference type="SUPFAM" id="SSF50341">
    <property type="entry name" value="CheW-like"/>
    <property type="match status" value="1"/>
</dbReference>
<dbReference type="Gene3D" id="2.30.30.40">
    <property type="entry name" value="SH3 Domains"/>
    <property type="match status" value="1"/>
</dbReference>
<dbReference type="InParanoid" id="A0A7G1G3R9"/>
<dbReference type="Proteomes" id="UP000516361">
    <property type="component" value="Chromosome"/>
</dbReference>
<dbReference type="PANTHER" id="PTHR22617">
    <property type="entry name" value="CHEMOTAXIS SENSOR HISTIDINE KINASE-RELATED"/>
    <property type="match status" value="1"/>
</dbReference>
<dbReference type="PANTHER" id="PTHR22617:SF23">
    <property type="entry name" value="CHEMOTAXIS PROTEIN CHEW"/>
    <property type="match status" value="1"/>
</dbReference>
<keyword evidence="3" id="KW-1185">Reference proteome</keyword>
<dbReference type="SMART" id="SM00260">
    <property type="entry name" value="CheW"/>
    <property type="match status" value="1"/>
</dbReference>
<dbReference type="InterPro" id="IPR002545">
    <property type="entry name" value="CheW-lke_dom"/>
</dbReference>
<gene>
    <name evidence="2" type="primary">cheW</name>
    <name evidence="2" type="ORF">OSSY52_08360</name>
</gene>
<reference evidence="2 3" key="1">
    <citation type="submission" date="2018-06" db="EMBL/GenBank/DDBJ databases">
        <title>Genome sequencing of Oceanotoga sp. sy52.</title>
        <authorList>
            <person name="Mori K."/>
        </authorList>
    </citation>
    <scope>NUCLEOTIDE SEQUENCE [LARGE SCALE GENOMIC DNA]</scope>
    <source>
        <strain evidence="3">sy52</strain>
    </source>
</reference>
<dbReference type="PROSITE" id="PS50851">
    <property type="entry name" value="CHEW"/>
    <property type="match status" value="1"/>
</dbReference>